<sequence>MKAITLNDYFKIQMKDPLFKKEWDNSEAASQVTKALIESRLKGNVSQRELARRAGTTQAVISRIENMSVSPSIKMLERIARSIGKKLEIKFN</sequence>
<proteinExistence type="predicted"/>
<gene>
    <name evidence="2" type="ORF">DEP93_01510</name>
</gene>
<dbReference type="Gene3D" id="1.10.260.40">
    <property type="entry name" value="lambda repressor-like DNA-binding domains"/>
    <property type="match status" value="1"/>
</dbReference>
<reference evidence="2 3" key="1">
    <citation type="journal article" date="2018" name="Nat. Biotechnol.">
        <title>A standardized bacterial taxonomy based on genome phylogeny substantially revises the tree of life.</title>
        <authorList>
            <person name="Parks D.H."/>
            <person name="Chuvochina M."/>
            <person name="Waite D.W."/>
            <person name="Rinke C."/>
            <person name="Skarshewski A."/>
            <person name="Chaumeil P.A."/>
            <person name="Hugenholtz P."/>
        </authorList>
    </citation>
    <scope>NUCLEOTIDE SEQUENCE [LARGE SCALE GENOMIC DNA]</scope>
    <source>
        <strain evidence="2">UBA11701</strain>
    </source>
</reference>
<organism evidence="2 3">
    <name type="scientific">candidate division WWE3 bacterium</name>
    <dbReference type="NCBI Taxonomy" id="2053526"/>
    <lineage>
        <taxon>Bacteria</taxon>
        <taxon>Katanobacteria</taxon>
    </lineage>
</organism>
<dbReference type="GO" id="GO:0003677">
    <property type="term" value="F:DNA binding"/>
    <property type="evidence" value="ECO:0007669"/>
    <property type="project" value="InterPro"/>
</dbReference>
<evidence type="ECO:0000313" key="3">
    <source>
        <dbReference type="Proteomes" id="UP000263336"/>
    </source>
</evidence>
<dbReference type="InterPro" id="IPR010982">
    <property type="entry name" value="Lambda_DNA-bd_dom_sf"/>
</dbReference>
<name>A0A3D0ZP98_UNCKA</name>
<evidence type="ECO:0000259" key="1">
    <source>
        <dbReference type="PROSITE" id="PS50943"/>
    </source>
</evidence>
<dbReference type="Pfam" id="PF01381">
    <property type="entry name" value="HTH_3"/>
    <property type="match status" value="1"/>
</dbReference>
<feature type="domain" description="HTH cro/C1-type" evidence="1">
    <location>
        <begin position="36"/>
        <end position="90"/>
    </location>
</feature>
<evidence type="ECO:0000313" key="2">
    <source>
        <dbReference type="EMBL" id="HCC42127.1"/>
    </source>
</evidence>
<dbReference type="PROSITE" id="PS50943">
    <property type="entry name" value="HTH_CROC1"/>
    <property type="match status" value="1"/>
</dbReference>
<dbReference type="CDD" id="cd00093">
    <property type="entry name" value="HTH_XRE"/>
    <property type="match status" value="1"/>
</dbReference>
<dbReference type="Proteomes" id="UP000263336">
    <property type="component" value="Unassembled WGS sequence"/>
</dbReference>
<protein>
    <submittedName>
        <fullName evidence="2">Transcriptional regulator</fullName>
    </submittedName>
</protein>
<dbReference type="SUPFAM" id="SSF47413">
    <property type="entry name" value="lambda repressor-like DNA-binding domains"/>
    <property type="match status" value="1"/>
</dbReference>
<dbReference type="AlphaFoldDB" id="A0A3D0ZP98"/>
<dbReference type="SMART" id="SM00530">
    <property type="entry name" value="HTH_XRE"/>
    <property type="match status" value="1"/>
</dbReference>
<dbReference type="InterPro" id="IPR001387">
    <property type="entry name" value="Cro/C1-type_HTH"/>
</dbReference>
<accession>A0A3D0ZP98</accession>
<dbReference type="EMBL" id="DOZN01000008">
    <property type="protein sequence ID" value="HCC42127.1"/>
    <property type="molecule type" value="Genomic_DNA"/>
</dbReference>
<comment type="caution">
    <text evidence="2">The sequence shown here is derived from an EMBL/GenBank/DDBJ whole genome shotgun (WGS) entry which is preliminary data.</text>
</comment>